<dbReference type="EMBL" id="LXQA010101927">
    <property type="protein sequence ID" value="MCI16671.1"/>
    <property type="molecule type" value="Genomic_DNA"/>
</dbReference>
<evidence type="ECO:0000313" key="1">
    <source>
        <dbReference type="EMBL" id="MCI16671.1"/>
    </source>
</evidence>
<feature type="non-terminal residue" evidence="1">
    <location>
        <position position="228"/>
    </location>
</feature>
<dbReference type="InterPro" id="IPR006553">
    <property type="entry name" value="Leu-rich_rpt_Cys-con_subtyp"/>
</dbReference>
<feature type="non-terminal residue" evidence="1">
    <location>
        <position position="1"/>
    </location>
</feature>
<dbReference type="GO" id="GO:0031146">
    <property type="term" value="P:SCF-dependent proteasomal ubiquitin-dependent protein catabolic process"/>
    <property type="evidence" value="ECO:0007669"/>
    <property type="project" value="TreeGrafter"/>
</dbReference>
<dbReference type="PANTHER" id="PTHR13318:SF106">
    <property type="entry name" value="F-BOX_LRR-REPEAT PROTEIN 2"/>
    <property type="match status" value="1"/>
</dbReference>
<dbReference type="AlphaFoldDB" id="A0A392PX84"/>
<dbReference type="Gene3D" id="3.80.10.10">
    <property type="entry name" value="Ribonuclease Inhibitor"/>
    <property type="match status" value="1"/>
</dbReference>
<keyword evidence="2" id="KW-1185">Reference proteome</keyword>
<name>A0A392PX84_9FABA</name>
<protein>
    <submittedName>
        <fullName evidence="1">F-box/LRR-repeat protein</fullName>
    </submittedName>
</protein>
<proteinExistence type="predicted"/>
<dbReference type="SUPFAM" id="SSF52047">
    <property type="entry name" value="RNI-like"/>
    <property type="match status" value="1"/>
</dbReference>
<organism evidence="1 2">
    <name type="scientific">Trifolium medium</name>
    <dbReference type="NCBI Taxonomy" id="97028"/>
    <lineage>
        <taxon>Eukaryota</taxon>
        <taxon>Viridiplantae</taxon>
        <taxon>Streptophyta</taxon>
        <taxon>Embryophyta</taxon>
        <taxon>Tracheophyta</taxon>
        <taxon>Spermatophyta</taxon>
        <taxon>Magnoliopsida</taxon>
        <taxon>eudicotyledons</taxon>
        <taxon>Gunneridae</taxon>
        <taxon>Pentapetalae</taxon>
        <taxon>rosids</taxon>
        <taxon>fabids</taxon>
        <taxon>Fabales</taxon>
        <taxon>Fabaceae</taxon>
        <taxon>Papilionoideae</taxon>
        <taxon>50 kb inversion clade</taxon>
        <taxon>NPAAA clade</taxon>
        <taxon>Hologalegina</taxon>
        <taxon>IRL clade</taxon>
        <taxon>Trifolieae</taxon>
        <taxon>Trifolium</taxon>
    </lineage>
</organism>
<dbReference type="GO" id="GO:0019005">
    <property type="term" value="C:SCF ubiquitin ligase complex"/>
    <property type="evidence" value="ECO:0007669"/>
    <property type="project" value="TreeGrafter"/>
</dbReference>
<dbReference type="SMART" id="SM00367">
    <property type="entry name" value="LRR_CC"/>
    <property type="match status" value="2"/>
</dbReference>
<dbReference type="InterPro" id="IPR032675">
    <property type="entry name" value="LRR_dom_sf"/>
</dbReference>
<sequence>YLEEVIIFQCDEITSAGLASAIRERPTLRSLSFSNMETSKVFTTSQFIDSLVGLKGLTCLVLQYLSISDELLYSIAREGVPLTRLDLHSCNGYSNAGIFYLLSKYQRIQHLNLEGADYLNDQHVVQLSSFLGDLVSINLSGCREITYSALFALAKNCSSLNEIKMERIGSNIVGNSDSDSFLEFGENCSSLSEIKMESIGSDVGHSENLVDFGVYPQLKSLYLGNNSW</sequence>
<reference evidence="1 2" key="1">
    <citation type="journal article" date="2018" name="Front. Plant Sci.">
        <title>Red Clover (Trifolium pratense) and Zigzag Clover (T. medium) - A Picture of Genomic Similarities and Differences.</title>
        <authorList>
            <person name="Dluhosova J."/>
            <person name="Istvanek J."/>
            <person name="Nedelnik J."/>
            <person name="Repkova J."/>
        </authorList>
    </citation>
    <scope>NUCLEOTIDE SEQUENCE [LARGE SCALE GENOMIC DNA]</scope>
    <source>
        <strain evidence="2">cv. 10/8</strain>
        <tissue evidence="1">Leaf</tissue>
    </source>
</reference>
<comment type="caution">
    <text evidence="1">The sequence shown here is derived from an EMBL/GenBank/DDBJ whole genome shotgun (WGS) entry which is preliminary data.</text>
</comment>
<evidence type="ECO:0000313" key="2">
    <source>
        <dbReference type="Proteomes" id="UP000265520"/>
    </source>
</evidence>
<dbReference type="PANTHER" id="PTHR13318">
    <property type="entry name" value="PARTNER OF PAIRED, ISOFORM B-RELATED"/>
    <property type="match status" value="1"/>
</dbReference>
<accession>A0A392PX84</accession>
<dbReference type="Proteomes" id="UP000265520">
    <property type="component" value="Unassembled WGS sequence"/>
</dbReference>